<keyword evidence="2" id="KW-0436">Ligase</keyword>
<dbReference type="InterPro" id="IPR042099">
    <property type="entry name" value="ANL_N_sf"/>
</dbReference>
<dbReference type="GO" id="GO:0006631">
    <property type="term" value="P:fatty acid metabolic process"/>
    <property type="evidence" value="ECO:0007669"/>
    <property type="project" value="TreeGrafter"/>
</dbReference>
<evidence type="ECO:0000313" key="4">
    <source>
        <dbReference type="EMBL" id="CAF9925208.1"/>
    </source>
</evidence>
<dbReference type="InterPro" id="IPR045851">
    <property type="entry name" value="AMP-bd_C_sf"/>
</dbReference>
<comment type="similarity">
    <text evidence="1">Belongs to the ATP-dependent AMP-binding enzyme family.</text>
</comment>
<gene>
    <name evidence="4" type="ORF">IMSHALPRED_006411</name>
</gene>
<sequence length="276" mass="29726">MIPANVCATCKLTHNDRAMLTIPIFHIHGLLASTLAPLDSGGTVIIPTRLSLSFWSDFTAYTATWYTGTPTSHALILQLPHPTPIPPSLRFIRRGSGPLFPPLYQTLSTTFSVPILNNYAMTEASGQIASNPLFPSPTNPPSVGIATSLDILILDPQDRSLPPDTEGEICIRGPSVMSGYPDNEAANAVAFTPDGFFRTGDFGRCDGAGWVFLEGRGREVINKGGEKISPAELDDVLAWHPAVVEAAAFAVEDELYGQDVGVAIGLGWRRGLVRWR</sequence>
<proteinExistence type="inferred from homology"/>
<dbReference type="SUPFAM" id="SSF56801">
    <property type="entry name" value="Acetyl-CoA synthetase-like"/>
    <property type="match status" value="1"/>
</dbReference>
<accession>A0A8H3IN60</accession>
<keyword evidence="5" id="KW-1185">Reference proteome</keyword>
<dbReference type="OrthoDB" id="3633556at2759"/>
<dbReference type="InterPro" id="IPR000873">
    <property type="entry name" value="AMP-dep_synth/lig_dom"/>
</dbReference>
<evidence type="ECO:0000313" key="5">
    <source>
        <dbReference type="Proteomes" id="UP000664534"/>
    </source>
</evidence>
<name>A0A8H3IN60_9LECA</name>
<dbReference type="GO" id="GO:0031956">
    <property type="term" value="F:medium-chain fatty acid-CoA ligase activity"/>
    <property type="evidence" value="ECO:0007669"/>
    <property type="project" value="TreeGrafter"/>
</dbReference>
<dbReference type="Proteomes" id="UP000664534">
    <property type="component" value="Unassembled WGS sequence"/>
</dbReference>
<dbReference type="Pfam" id="PF00501">
    <property type="entry name" value="AMP-binding"/>
    <property type="match status" value="1"/>
</dbReference>
<evidence type="ECO:0000256" key="2">
    <source>
        <dbReference type="ARBA" id="ARBA00022598"/>
    </source>
</evidence>
<dbReference type="AlphaFoldDB" id="A0A8H3IN60"/>
<evidence type="ECO:0000256" key="1">
    <source>
        <dbReference type="ARBA" id="ARBA00006432"/>
    </source>
</evidence>
<reference evidence="4" key="1">
    <citation type="submission" date="2021-03" db="EMBL/GenBank/DDBJ databases">
        <authorList>
            <person name="Tagirdzhanova G."/>
        </authorList>
    </citation>
    <scope>NUCLEOTIDE SEQUENCE</scope>
</reference>
<dbReference type="Gene3D" id="3.40.50.12780">
    <property type="entry name" value="N-terminal domain of ligase-like"/>
    <property type="match status" value="1"/>
</dbReference>
<organism evidence="4 5">
    <name type="scientific">Imshaugia aleurites</name>
    <dbReference type="NCBI Taxonomy" id="172621"/>
    <lineage>
        <taxon>Eukaryota</taxon>
        <taxon>Fungi</taxon>
        <taxon>Dikarya</taxon>
        <taxon>Ascomycota</taxon>
        <taxon>Pezizomycotina</taxon>
        <taxon>Lecanoromycetes</taxon>
        <taxon>OSLEUM clade</taxon>
        <taxon>Lecanoromycetidae</taxon>
        <taxon>Lecanorales</taxon>
        <taxon>Lecanorineae</taxon>
        <taxon>Parmeliaceae</taxon>
        <taxon>Imshaugia</taxon>
    </lineage>
</organism>
<evidence type="ECO:0000259" key="3">
    <source>
        <dbReference type="Pfam" id="PF00501"/>
    </source>
</evidence>
<comment type="caution">
    <text evidence="4">The sequence shown here is derived from an EMBL/GenBank/DDBJ whole genome shotgun (WGS) entry which is preliminary data.</text>
</comment>
<feature type="domain" description="AMP-dependent synthetase/ligase" evidence="3">
    <location>
        <begin position="11"/>
        <end position="180"/>
    </location>
</feature>
<dbReference type="EMBL" id="CAJPDT010000039">
    <property type="protein sequence ID" value="CAF9925208.1"/>
    <property type="molecule type" value="Genomic_DNA"/>
</dbReference>
<protein>
    <recommendedName>
        <fullName evidence="3">AMP-dependent synthetase/ligase domain-containing protein</fullName>
    </recommendedName>
</protein>
<dbReference type="Gene3D" id="3.30.300.30">
    <property type="match status" value="1"/>
</dbReference>
<dbReference type="PANTHER" id="PTHR43201:SF5">
    <property type="entry name" value="MEDIUM-CHAIN ACYL-COA LIGASE ACSF2, MITOCHONDRIAL"/>
    <property type="match status" value="1"/>
</dbReference>
<dbReference type="PANTHER" id="PTHR43201">
    <property type="entry name" value="ACYL-COA SYNTHETASE"/>
    <property type="match status" value="1"/>
</dbReference>